<dbReference type="PANTHER" id="PTHR42470:SF1">
    <property type="entry name" value="VAST DOMAIN-CONTAINING PROTEIN"/>
    <property type="match status" value="1"/>
</dbReference>
<evidence type="ECO:0000313" key="3">
    <source>
        <dbReference type="EMBL" id="KAK7746516.1"/>
    </source>
</evidence>
<feature type="domain" description="DUF7924" evidence="2">
    <location>
        <begin position="126"/>
        <end position="294"/>
    </location>
</feature>
<accession>A0AAN9UER0</accession>
<dbReference type="EMBL" id="JAJSPL020000006">
    <property type="protein sequence ID" value="KAK7746516.1"/>
    <property type="molecule type" value="Genomic_DNA"/>
</dbReference>
<feature type="region of interest" description="Disordered" evidence="1">
    <location>
        <begin position="1"/>
        <end position="21"/>
    </location>
</feature>
<gene>
    <name evidence="3" type="ORF">SLS53_002475</name>
</gene>
<dbReference type="InterPro" id="IPR057684">
    <property type="entry name" value="DUF7924"/>
</dbReference>
<evidence type="ECO:0000259" key="2">
    <source>
        <dbReference type="Pfam" id="PF25545"/>
    </source>
</evidence>
<comment type="caution">
    <text evidence="3">The sequence shown here is derived from an EMBL/GenBank/DDBJ whole genome shotgun (WGS) entry which is preliminary data.</text>
</comment>
<evidence type="ECO:0000313" key="4">
    <source>
        <dbReference type="Proteomes" id="UP001320245"/>
    </source>
</evidence>
<sequence length="357" mass="40097">MDGASVASDITGISSSSSRASGRSLVEDPLYRDMNLTANNIYLRPLRERFPDQIATLVNLVRRDRDSPGPSTEEVWEDAELNELWMGAGESEVENYFRDKVFPKPCSGDVLGRSDRQSMARHTVPNAGSRLKVSNPKPDMLFGYNRHAAFPQQQVQLISMGTEMVANSSSLMYPFLAIEFKGDGPSGGGTLWVATNQCLGGAASCVNIAERLNYQLAQCKSNEVRLIDSAAFSIAMSSTEARLYISWKHNELQYHMANVESFLFHRPDDYLNFRKYVRNIIDWGKGQRLKDIRTSLDTLLEASRKRTTEVVEDMQRQRWQEWGPAASLQPAKGRRAAREAAGLPAAEWLQKGRKIQQ</sequence>
<dbReference type="AlphaFoldDB" id="A0AAN9UER0"/>
<dbReference type="Pfam" id="PF25545">
    <property type="entry name" value="DUF7924"/>
    <property type="match status" value="1"/>
</dbReference>
<organism evidence="3 4">
    <name type="scientific">Cytospora paraplurivora</name>
    <dbReference type="NCBI Taxonomy" id="2898453"/>
    <lineage>
        <taxon>Eukaryota</taxon>
        <taxon>Fungi</taxon>
        <taxon>Dikarya</taxon>
        <taxon>Ascomycota</taxon>
        <taxon>Pezizomycotina</taxon>
        <taxon>Sordariomycetes</taxon>
        <taxon>Sordariomycetidae</taxon>
        <taxon>Diaporthales</taxon>
        <taxon>Cytosporaceae</taxon>
        <taxon>Cytospora</taxon>
    </lineage>
</organism>
<dbReference type="PANTHER" id="PTHR42470">
    <property type="entry name" value="VAST DOMAIN-CONTAINING PROTEIN"/>
    <property type="match status" value="1"/>
</dbReference>
<name>A0AAN9UER0_9PEZI</name>
<proteinExistence type="predicted"/>
<evidence type="ECO:0000256" key="1">
    <source>
        <dbReference type="SAM" id="MobiDB-lite"/>
    </source>
</evidence>
<keyword evidence="4" id="KW-1185">Reference proteome</keyword>
<protein>
    <recommendedName>
        <fullName evidence="2">DUF7924 domain-containing protein</fullName>
    </recommendedName>
</protein>
<dbReference type="Proteomes" id="UP001320245">
    <property type="component" value="Unassembled WGS sequence"/>
</dbReference>
<reference evidence="3 4" key="1">
    <citation type="journal article" date="2023" name="PLoS ONE">
        <title>Cytospora paraplurivora sp. nov. isolated from orchards with fruit tree decline syndrome in Ontario, Canada.</title>
        <authorList>
            <person name="Ilyukhin E."/>
            <person name="Nguyen H.D.T."/>
            <person name="Castle A.J."/>
            <person name="Ellouze W."/>
        </authorList>
    </citation>
    <scope>NUCLEOTIDE SEQUENCE [LARGE SCALE GENOMIC DNA]</scope>
    <source>
        <strain evidence="3 4">FDS-564</strain>
    </source>
</reference>